<evidence type="ECO:0008006" key="3">
    <source>
        <dbReference type="Google" id="ProtNLM"/>
    </source>
</evidence>
<dbReference type="Proteomes" id="UP000092460">
    <property type="component" value="Unassembled WGS sequence"/>
</dbReference>
<protein>
    <recommendedName>
        <fullName evidence="3">Reverse transcriptase domain-containing protein</fullName>
    </recommendedName>
</protein>
<reference evidence="1" key="2">
    <citation type="submission" date="2020-05" db="UniProtKB">
        <authorList>
            <consortium name="EnsemblMetazoa"/>
        </authorList>
    </citation>
    <scope>IDENTIFICATION</scope>
    <source>
        <strain evidence="1">IAEA</strain>
    </source>
</reference>
<proteinExistence type="predicted"/>
<dbReference type="AlphaFoldDB" id="A0A1B0BIE6"/>
<sequence>MDIVVEKPDKYSRIYINSQEVNHFIENIKPKLINEKYFSPFNLKKGFWQIPLDKRGKEFCLLSTPFVDCVLNPLRELTKSPPTKLKENMLKYLHIKPVGVETTKNNTNFGIKSLTVLVKRKGCQKYHSLNVKEPFVNYEIPNSPYENIAIHYIDSSGKDYFIIICMNGTY</sequence>
<dbReference type="EnsemblMetazoa" id="GPPI031162-RA">
    <property type="protein sequence ID" value="GPPI031162-PA"/>
    <property type="gene ID" value="GPPI031162"/>
</dbReference>
<evidence type="ECO:0000313" key="2">
    <source>
        <dbReference type="Proteomes" id="UP000092460"/>
    </source>
</evidence>
<name>A0A1B0BIE6_9MUSC</name>
<accession>A0A1B0BIE6</accession>
<evidence type="ECO:0000313" key="1">
    <source>
        <dbReference type="EnsemblMetazoa" id="GPPI031162-PA"/>
    </source>
</evidence>
<keyword evidence="2" id="KW-1185">Reference proteome</keyword>
<dbReference type="EMBL" id="JXJN01014931">
    <property type="status" value="NOT_ANNOTATED_CDS"/>
    <property type="molecule type" value="Genomic_DNA"/>
</dbReference>
<dbReference type="VEuPathDB" id="VectorBase:GPPI031162"/>
<organism evidence="1 2">
    <name type="scientific">Glossina palpalis gambiensis</name>
    <dbReference type="NCBI Taxonomy" id="67801"/>
    <lineage>
        <taxon>Eukaryota</taxon>
        <taxon>Metazoa</taxon>
        <taxon>Ecdysozoa</taxon>
        <taxon>Arthropoda</taxon>
        <taxon>Hexapoda</taxon>
        <taxon>Insecta</taxon>
        <taxon>Pterygota</taxon>
        <taxon>Neoptera</taxon>
        <taxon>Endopterygota</taxon>
        <taxon>Diptera</taxon>
        <taxon>Brachycera</taxon>
        <taxon>Muscomorpha</taxon>
        <taxon>Hippoboscoidea</taxon>
        <taxon>Glossinidae</taxon>
        <taxon>Glossina</taxon>
    </lineage>
</organism>
<dbReference type="SUPFAM" id="SSF56672">
    <property type="entry name" value="DNA/RNA polymerases"/>
    <property type="match status" value="1"/>
</dbReference>
<dbReference type="EMBL" id="JXJN01014932">
    <property type="status" value="NOT_ANNOTATED_CDS"/>
    <property type="molecule type" value="Genomic_DNA"/>
</dbReference>
<reference evidence="2" key="1">
    <citation type="submission" date="2015-01" db="EMBL/GenBank/DDBJ databases">
        <authorList>
            <person name="Aksoy S."/>
            <person name="Warren W."/>
            <person name="Wilson R.K."/>
        </authorList>
    </citation>
    <scope>NUCLEOTIDE SEQUENCE [LARGE SCALE GENOMIC DNA]</scope>
    <source>
        <strain evidence="2">IAEA</strain>
    </source>
</reference>
<dbReference type="InterPro" id="IPR043502">
    <property type="entry name" value="DNA/RNA_pol_sf"/>
</dbReference>
<dbReference type="GO" id="GO:0071897">
    <property type="term" value="P:DNA biosynthetic process"/>
    <property type="evidence" value="ECO:0007669"/>
    <property type="project" value="UniProtKB-ARBA"/>
</dbReference>